<sequence>MADNLAYTETVHTKHGTDRKYRILTFKEEIKWQRSDSIQTIHILQGSGWQLKLRSDPPIKLEVGKDYSLSSRGACRLIKGLDKLVLRVEELFQPPTRNPIL</sequence>
<accession>A0A381VAM9</accession>
<evidence type="ECO:0000313" key="1">
    <source>
        <dbReference type="EMBL" id="SVA37061.1"/>
    </source>
</evidence>
<reference evidence="1" key="1">
    <citation type="submission" date="2018-05" db="EMBL/GenBank/DDBJ databases">
        <authorList>
            <person name="Lanie J.A."/>
            <person name="Ng W.-L."/>
            <person name="Kazmierczak K.M."/>
            <person name="Andrzejewski T.M."/>
            <person name="Davidsen T.M."/>
            <person name="Wayne K.J."/>
            <person name="Tettelin H."/>
            <person name="Glass J.I."/>
            <person name="Rusch D."/>
            <person name="Podicherti R."/>
            <person name="Tsui H.-C.T."/>
            <person name="Winkler M.E."/>
        </authorList>
    </citation>
    <scope>NUCLEOTIDE SEQUENCE</scope>
</reference>
<organism evidence="1">
    <name type="scientific">marine metagenome</name>
    <dbReference type="NCBI Taxonomy" id="408172"/>
    <lineage>
        <taxon>unclassified sequences</taxon>
        <taxon>metagenomes</taxon>
        <taxon>ecological metagenomes</taxon>
    </lineage>
</organism>
<dbReference type="EMBL" id="UINC01008225">
    <property type="protein sequence ID" value="SVA37061.1"/>
    <property type="molecule type" value="Genomic_DNA"/>
</dbReference>
<name>A0A381VAM9_9ZZZZ</name>
<protein>
    <submittedName>
        <fullName evidence="1">Uncharacterized protein</fullName>
    </submittedName>
</protein>
<dbReference type="AlphaFoldDB" id="A0A381VAM9"/>
<proteinExistence type="predicted"/>
<gene>
    <name evidence="1" type="ORF">METZ01_LOCUS89915</name>
</gene>